<gene>
    <name evidence="3" type="ORF">EI97DRAFT_188260</name>
</gene>
<protein>
    <submittedName>
        <fullName evidence="3">Uncharacterized protein</fullName>
    </submittedName>
</protein>
<dbReference type="OrthoDB" id="3798432at2759"/>
<feature type="compositionally biased region" description="Polar residues" evidence="2">
    <location>
        <begin position="653"/>
        <end position="663"/>
    </location>
</feature>
<organism evidence="3 4">
    <name type="scientific">Westerdykella ornata</name>
    <dbReference type="NCBI Taxonomy" id="318751"/>
    <lineage>
        <taxon>Eukaryota</taxon>
        <taxon>Fungi</taxon>
        <taxon>Dikarya</taxon>
        <taxon>Ascomycota</taxon>
        <taxon>Pezizomycotina</taxon>
        <taxon>Dothideomycetes</taxon>
        <taxon>Pleosporomycetidae</taxon>
        <taxon>Pleosporales</taxon>
        <taxon>Sporormiaceae</taxon>
        <taxon>Westerdykella</taxon>
    </lineage>
</organism>
<dbReference type="Proteomes" id="UP000800097">
    <property type="component" value="Unassembled WGS sequence"/>
</dbReference>
<keyword evidence="4" id="KW-1185">Reference proteome</keyword>
<dbReference type="AlphaFoldDB" id="A0A6A6JXN0"/>
<evidence type="ECO:0000256" key="1">
    <source>
        <dbReference type="SAM" id="Coils"/>
    </source>
</evidence>
<evidence type="ECO:0000313" key="3">
    <source>
        <dbReference type="EMBL" id="KAF2279829.1"/>
    </source>
</evidence>
<sequence>MPYDGTIPEAGRFPLSQIREQLRHISQNQENLNDAREELLVERSAVQSRGKRLRAQRIRTRNAEAAFMTAARDFYKEAGCAFPLALSAAYETVKAEDDKLGTMEVEYSEKEEALGGKEWEFSEQETSFYQYDLQELIGRTLTYEHDYDGKQAPQTDANTTLPLLLFCQFQETVSRHGQLMRRFNALRDRQAGLLETRDDLTLESPYVRFFDEYSQILSDIMDCDVKIGQLKQELMRHGIPAPMILSPGSAASLDWEKLQKQMPPNSLLDGSVPNSLYGFPISSRVPEWLLSCMKGSALERRSFLNILEERLGLPEGSQTQYDWWDDCVTRLWLSDSSAHFIQPEEDLRSPTEESGQYKDVKIDRTLGVEPIRQQEHVEPLRLLVPSHPSCTTSDIVFVNAVPQRHPSRQGESVERRALHEPPRAFSQKHVQEEELIRQHAAKSKNNHTASEMSAGERRVLPTIRVELRPDEPSAAGEFGRQSQIGMDECGLMDDPQQTPISPTSPIDISVYPASNSGLLRVPLAPRYDSCQESDNEEAQMMCRAQSRVNELCAEPAATTEAVAIGRKTAVTSAEPHDASRREDTSKGTAHTPEDCSGLRRPAPEPLLVCKPAILQAPTVADRGIIKIDALIKQRQHQIKGRKCLSPQQLATPINRPKSVSETPTRAREPHGQLQVPLQQQHRRSKSDNLIHFNREEFWKGVTSVSLRYTHCLCK</sequence>
<name>A0A6A6JXN0_WESOR</name>
<feature type="region of interest" description="Disordered" evidence="2">
    <location>
        <begin position="566"/>
        <end position="601"/>
    </location>
</feature>
<evidence type="ECO:0000256" key="2">
    <source>
        <dbReference type="SAM" id="MobiDB-lite"/>
    </source>
</evidence>
<reference evidence="3" key="1">
    <citation type="journal article" date="2020" name="Stud. Mycol.">
        <title>101 Dothideomycetes genomes: a test case for predicting lifestyles and emergence of pathogens.</title>
        <authorList>
            <person name="Haridas S."/>
            <person name="Albert R."/>
            <person name="Binder M."/>
            <person name="Bloem J."/>
            <person name="Labutti K."/>
            <person name="Salamov A."/>
            <person name="Andreopoulos B."/>
            <person name="Baker S."/>
            <person name="Barry K."/>
            <person name="Bills G."/>
            <person name="Bluhm B."/>
            <person name="Cannon C."/>
            <person name="Castanera R."/>
            <person name="Culley D."/>
            <person name="Daum C."/>
            <person name="Ezra D."/>
            <person name="Gonzalez J."/>
            <person name="Henrissat B."/>
            <person name="Kuo A."/>
            <person name="Liang C."/>
            <person name="Lipzen A."/>
            <person name="Lutzoni F."/>
            <person name="Magnuson J."/>
            <person name="Mondo S."/>
            <person name="Nolan M."/>
            <person name="Ohm R."/>
            <person name="Pangilinan J."/>
            <person name="Park H.-J."/>
            <person name="Ramirez L."/>
            <person name="Alfaro M."/>
            <person name="Sun H."/>
            <person name="Tritt A."/>
            <person name="Yoshinaga Y."/>
            <person name="Zwiers L.-H."/>
            <person name="Turgeon B."/>
            <person name="Goodwin S."/>
            <person name="Spatafora J."/>
            <person name="Crous P."/>
            <person name="Grigoriev I."/>
        </authorList>
    </citation>
    <scope>NUCLEOTIDE SEQUENCE</scope>
    <source>
        <strain evidence="3">CBS 379.55</strain>
    </source>
</reference>
<dbReference type="EMBL" id="ML986486">
    <property type="protein sequence ID" value="KAF2279829.1"/>
    <property type="molecule type" value="Genomic_DNA"/>
</dbReference>
<proteinExistence type="predicted"/>
<keyword evidence="1" id="KW-0175">Coiled coil</keyword>
<feature type="compositionally biased region" description="Basic and acidic residues" evidence="2">
    <location>
        <begin position="574"/>
        <end position="597"/>
    </location>
</feature>
<dbReference type="GeneID" id="54546746"/>
<feature type="region of interest" description="Disordered" evidence="2">
    <location>
        <begin position="653"/>
        <end position="684"/>
    </location>
</feature>
<evidence type="ECO:0000313" key="4">
    <source>
        <dbReference type="Proteomes" id="UP000800097"/>
    </source>
</evidence>
<feature type="coiled-coil region" evidence="1">
    <location>
        <begin position="15"/>
        <end position="42"/>
    </location>
</feature>
<feature type="region of interest" description="Disordered" evidence="2">
    <location>
        <begin position="439"/>
        <end position="458"/>
    </location>
</feature>
<dbReference type="RefSeq" id="XP_033657368.1">
    <property type="nucleotide sequence ID" value="XM_033793571.1"/>
</dbReference>
<accession>A0A6A6JXN0</accession>